<dbReference type="EMBL" id="ACGU01000109">
    <property type="protein sequence ID" value="EEJ71169.1"/>
    <property type="molecule type" value="Genomic_DNA"/>
</dbReference>
<dbReference type="SUPFAM" id="SSF55729">
    <property type="entry name" value="Acyl-CoA N-acyltransferases (Nat)"/>
    <property type="match status" value="1"/>
</dbReference>
<dbReference type="GO" id="GO:0016747">
    <property type="term" value="F:acyltransferase activity, transferring groups other than amino-acyl groups"/>
    <property type="evidence" value="ECO:0007669"/>
    <property type="project" value="InterPro"/>
</dbReference>
<accession>C2EQN1</accession>
<dbReference type="InterPro" id="IPR000182">
    <property type="entry name" value="GNAT_dom"/>
</dbReference>
<comment type="caution">
    <text evidence="2">The sequence shown here is derived from an EMBL/GenBank/DDBJ whole genome shotgun (WGS) entry which is preliminary data.</text>
</comment>
<dbReference type="HOGENOM" id="CLU_013985_13_0_9"/>
<keyword evidence="2" id="KW-0808">Transferase</keyword>
<dbReference type="Pfam" id="PF00583">
    <property type="entry name" value="Acetyltransf_1"/>
    <property type="match status" value="1"/>
</dbReference>
<name>C2EQN1_9LACO</name>
<organism evidence="2 3">
    <name type="scientific">Lactobacillus ultunensis DSM 16047</name>
    <dbReference type="NCBI Taxonomy" id="525365"/>
    <lineage>
        <taxon>Bacteria</taxon>
        <taxon>Bacillati</taxon>
        <taxon>Bacillota</taxon>
        <taxon>Bacilli</taxon>
        <taxon>Lactobacillales</taxon>
        <taxon>Lactobacillaceae</taxon>
        <taxon>Lactobacillus</taxon>
    </lineage>
</organism>
<dbReference type="STRING" id="525365.HMPREF0548_1977"/>
<evidence type="ECO:0000313" key="3">
    <source>
        <dbReference type="Proteomes" id="UP000005583"/>
    </source>
</evidence>
<feature type="domain" description="N-acetyltransferase" evidence="1">
    <location>
        <begin position="12"/>
        <end position="180"/>
    </location>
</feature>
<dbReference type="Gene3D" id="3.40.630.30">
    <property type="match status" value="1"/>
</dbReference>
<reference evidence="2 3" key="1">
    <citation type="submission" date="2009-01" db="EMBL/GenBank/DDBJ databases">
        <authorList>
            <person name="Qin X."/>
            <person name="Bachman B."/>
            <person name="Battles P."/>
            <person name="Bell A."/>
            <person name="Bess C."/>
            <person name="Bickham C."/>
            <person name="Chaboub L."/>
            <person name="Chen D."/>
            <person name="Coyle M."/>
            <person name="Deiros D.R."/>
            <person name="Dinh H."/>
            <person name="Forbes L."/>
            <person name="Fowler G."/>
            <person name="Francisco L."/>
            <person name="Fu Q."/>
            <person name="Gubbala S."/>
            <person name="Hale W."/>
            <person name="Han Y."/>
            <person name="Hemphill L."/>
            <person name="Highlander S.K."/>
            <person name="Hirani K."/>
            <person name="Hogues M."/>
            <person name="Jackson L."/>
            <person name="Jakkamsetti A."/>
            <person name="Javaid M."/>
            <person name="Jiang H."/>
            <person name="Korchina V."/>
            <person name="Kovar C."/>
            <person name="Lara F."/>
            <person name="Lee S."/>
            <person name="Mata R."/>
            <person name="Mathew T."/>
            <person name="Moen C."/>
            <person name="Morales K."/>
            <person name="Munidasa M."/>
            <person name="Nazareth L."/>
            <person name="Ngo R."/>
            <person name="Nguyen L."/>
            <person name="Okwuonu G."/>
            <person name="Ongeri F."/>
            <person name="Patil S."/>
            <person name="Petrosino J."/>
            <person name="Pham C."/>
            <person name="Pham P."/>
            <person name="Pu L.-L."/>
            <person name="Puazo M."/>
            <person name="Raj R."/>
            <person name="Reid J."/>
            <person name="Rouhana J."/>
            <person name="Saada N."/>
            <person name="Shang Y."/>
            <person name="Simmons D."/>
            <person name="Thornton R."/>
            <person name="Warren J."/>
            <person name="Weissenberger G."/>
            <person name="Zhang J."/>
            <person name="Zhang L."/>
            <person name="Zhou C."/>
            <person name="Zhu D."/>
            <person name="Muzny D."/>
            <person name="Worley K."/>
            <person name="Gibbs R."/>
        </authorList>
    </citation>
    <scope>NUCLEOTIDE SEQUENCE [LARGE SCALE GENOMIC DNA]</scope>
    <source>
        <strain evidence="2 3">DSM 16047</strain>
    </source>
</reference>
<dbReference type="eggNOG" id="COG0456">
    <property type="taxonomic scope" value="Bacteria"/>
</dbReference>
<keyword evidence="3" id="KW-1185">Reference proteome</keyword>
<dbReference type="AlphaFoldDB" id="C2EQN1"/>
<dbReference type="InterPro" id="IPR016181">
    <property type="entry name" value="Acyl_CoA_acyltransferase"/>
</dbReference>
<dbReference type="PROSITE" id="PS51186">
    <property type="entry name" value="GNAT"/>
    <property type="match status" value="1"/>
</dbReference>
<dbReference type="Proteomes" id="UP000005583">
    <property type="component" value="Unassembled WGS sequence"/>
</dbReference>
<dbReference type="CDD" id="cd04301">
    <property type="entry name" value="NAT_SF"/>
    <property type="match status" value="1"/>
</dbReference>
<proteinExistence type="predicted"/>
<protein>
    <submittedName>
        <fullName evidence="2">Acetyltransferase, GNAT family</fullName>
    </submittedName>
</protein>
<evidence type="ECO:0000259" key="1">
    <source>
        <dbReference type="PROSITE" id="PS51186"/>
    </source>
</evidence>
<evidence type="ECO:0000313" key="2">
    <source>
        <dbReference type="EMBL" id="EEJ71169.1"/>
    </source>
</evidence>
<gene>
    <name evidence="2" type="ORF">HMPREF0548_1977</name>
</gene>
<sequence length="180" mass="20647">MWFFCGKIMSLIYIRQAKSVDVDKIGEILHDAVQFLKKSGSPQWQSGYPNCQTVREDIKNNVAWVLTVDNQVAGYAAVVIGRDPNYEKIEGAWHDDVDTYATIHRLAVSRKFRGMHLSQFFMSDIISTTYAQGIHNFRIDTYKKNKIVQHIATSHGFVRRGIIQVVDPIDPDRLAYELNL</sequence>